<dbReference type="InterPro" id="IPR036165">
    <property type="entry name" value="YefM-like_sf"/>
</dbReference>
<dbReference type="Gene3D" id="3.40.1620.10">
    <property type="entry name" value="YefM-like domain"/>
    <property type="match status" value="1"/>
</dbReference>
<dbReference type="PANTHER" id="PTHR33713:SF10">
    <property type="entry name" value="ANTITOXIN YAFN"/>
    <property type="match status" value="1"/>
</dbReference>
<dbReference type="SUPFAM" id="SSF143120">
    <property type="entry name" value="YefM-like"/>
    <property type="match status" value="1"/>
</dbReference>
<dbReference type="PANTHER" id="PTHR33713">
    <property type="entry name" value="ANTITOXIN YAFN-RELATED"/>
    <property type="match status" value="1"/>
</dbReference>
<dbReference type="HOGENOM" id="CLU_155837_0_0_11"/>
<dbReference type="Gene3D" id="1.10.1220.170">
    <property type="match status" value="1"/>
</dbReference>
<reference evidence="3 4" key="1">
    <citation type="journal article" date="2010" name="Stand. Genomic Sci.">
        <title>Complete genome sequence of Conexibacter woesei type strain (ID131577).</title>
        <authorList>
            <person name="Pukall R."/>
            <person name="Lapidus A."/>
            <person name="Glavina Del Rio T."/>
            <person name="Copeland A."/>
            <person name="Tice H."/>
            <person name="Cheng J.-F."/>
            <person name="Lucas S."/>
            <person name="Chen F."/>
            <person name="Nolan M."/>
            <person name="Bruce D."/>
            <person name="Goodwin L."/>
            <person name="Pitluck S."/>
            <person name="Mavromatis K."/>
            <person name="Ivanova N."/>
            <person name="Ovchinnikova G."/>
            <person name="Pati A."/>
            <person name="Chen A."/>
            <person name="Palaniappan K."/>
            <person name="Land M."/>
            <person name="Hauser L."/>
            <person name="Chang Y.-J."/>
            <person name="Jeffries C.D."/>
            <person name="Chain P."/>
            <person name="Meincke L."/>
            <person name="Sims D."/>
            <person name="Brettin T."/>
            <person name="Detter J.C."/>
            <person name="Rohde M."/>
            <person name="Goeker M."/>
            <person name="Bristow J."/>
            <person name="Eisen J.A."/>
            <person name="Markowitz V."/>
            <person name="Kyrpides N.C."/>
            <person name="Klenk H.-P."/>
            <person name="Hugenholtz P."/>
        </authorList>
    </citation>
    <scope>NUCLEOTIDE SEQUENCE [LARGE SCALE GENOMIC DNA]</scope>
    <source>
        <strain evidence="4">DSM 14684 / CIP 108061 / JCM 11494 / NBRC 100937 / ID131577</strain>
    </source>
</reference>
<dbReference type="EMBL" id="CP001854">
    <property type="protein sequence ID" value="ADB49281.1"/>
    <property type="molecule type" value="Genomic_DNA"/>
</dbReference>
<dbReference type="InterPro" id="IPR051405">
    <property type="entry name" value="phD/YefM_antitoxin"/>
</dbReference>
<dbReference type="eggNOG" id="COG2161">
    <property type="taxonomic scope" value="Bacteria"/>
</dbReference>
<organism evidence="3 4">
    <name type="scientific">Conexibacter woesei (strain DSM 14684 / CCUG 47730 / CIP 108061 / JCM 11494 / NBRC 100937 / ID131577)</name>
    <dbReference type="NCBI Taxonomy" id="469383"/>
    <lineage>
        <taxon>Bacteria</taxon>
        <taxon>Bacillati</taxon>
        <taxon>Actinomycetota</taxon>
        <taxon>Thermoleophilia</taxon>
        <taxon>Solirubrobacterales</taxon>
        <taxon>Conexibacteraceae</taxon>
        <taxon>Conexibacter</taxon>
    </lineage>
</organism>
<dbReference type="AlphaFoldDB" id="D3FAL2"/>
<dbReference type="Proteomes" id="UP000008229">
    <property type="component" value="Chromosome"/>
</dbReference>
<dbReference type="KEGG" id="cwo:Cwoe_0848"/>
<comment type="function">
    <text evidence="2">Antitoxin component of a type II toxin-antitoxin (TA) system.</text>
</comment>
<protein>
    <recommendedName>
        <fullName evidence="2">Antitoxin</fullName>
    </recommendedName>
</protein>
<dbReference type="Pfam" id="PF02604">
    <property type="entry name" value="PhdYeFM_antitox"/>
    <property type="match status" value="1"/>
</dbReference>
<dbReference type="NCBIfam" id="TIGR01552">
    <property type="entry name" value="phd_fam"/>
    <property type="match status" value="1"/>
</dbReference>
<evidence type="ECO:0000256" key="2">
    <source>
        <dbReference type="RuleBase" id="RU362080"/>
    </source>
</evidence>
<comment type="similarity">
    <text evidence="1 2">Belongs to the phD/YefM antitoxin family.</text>
</comment>
<evidence type="ECO:0000313" key="4">
    <source>
        <dbReference type="Proteomes" id="UP000008229"/>
    </source>
</evidence>
<evidence type="ECO:0000256" key="1">
    <source>
        <dbReference type="ARBA" id="ARBA00009981"/>
    </source>
</evidence>
<dbReference type="InterPro" id="IPR006442">
    <property type="entry name" value="Antitoxin_Phd/YefM"/>
</dbReference>
<proteinExistence type="inferred from homology"/>
<sequence>MTRIMVMSETLPLSAVKSHLSELVDRVEGQHDRVVVTRNGRPAAVLISPDDLESLEETLAILSDRAMMEKVREGDAAIAAGDSISLEELRAQLGQSPAA</sequence>
<gene>
    <name evidence="3" type="ordered locus">Cwoe_0848</name>
</gene>
<name>D3FAL2_CONWI</name>
<dbReference type="STRING" id="469383.Cwoe_0848"/>
<reference evidence="4" key="2">
    <citation type="submission" date="2010-01" db="EMBL/GenBank/DDBJ databases">
        <title>The complete genome of Conexibacter woesei DSM 14684.</title>
        <authorList>
            <consortium name="US DOE Joint Genome Institute (JGI-PGF)"/>
            <person name="Lucas S."/>
            <person name="Copeland A."/>
            <person name="Lapidus A."/>
            <person name="Glavina del Rio T."/>
            <person name="Dalin E."/>
            <person name="Tice H."/>
            <person name="Bruce D."/>
            <person name="Goodwin L."/>
            <person name="Pitluck S."/>
            <person name="Kyrpides N."/>
            <person name="Mavromatis K."/>
            <person name="Ivanova N."/>
            <person name="Mikhailova N."/>
            <person name="Chertkov O."/>
            <person name="Brettin T."/>
            <person name="Detter J.C."/>
            <person name="Han C."/>
            <person name="Larimer F."/>
            <person name="Land M."/>
            <person name="Hauser L."/>
            <person name="Markowitz V."/>
            <person name="Cheng J.-F."/>
            <person name="Hugenholtz P."/>
            <person name="Woyke T."/>
            <person name="Wu D."/>
            <person name="Pukall R."/>
            <person name="Steenblock K."/>
            <person name="Schneider S."/>
            <person name="Klenk H.-P."/>
            <person name="Eisen J.A."/>
        </authorList>
    </citation>
    <scope>NUCLEOTIDE SEQUENCE [LARGE SCALE GENOMIC DNA]</scope>
    <source>
        <strain evidence="4">DSM 14684 / CIP 108061 / JCM 11494 / NBRC 100937 / ID131577</strain>
    </source>
</reference>
<evidence type="ECO:0000313" key="3">
    <source>
        <dbReference type="EMBL" id="ADB49281.1"/>
    </source>
</evidence>
<accession>D3FAL2</accession>
<keyword evidence="4" id="KW-1185">Reference proteome</keyword>